<proteinExistence type="predicted"/>
<evidence type="ECO:0008006" key="5">
    <source>
        <dbReference type="Google" id="ProtNLM"/>
    </source>
</evidence>
<dbReference type="RefSeq" id="WP_229709866.1">
    <property type="nucleotide sequence ID" value="NZ_AP026830.1"/>
</dbReference>
<organism evidence="2 3">
    <name type="scientific">Vulcanisaeta souniana JCM 11219</name>
    <dbReference type="NCBI Taxonomy" id="1293586"/>
    <lineage>
        <taxon>Archaea</taxon>
        <taxon>Thermoproteota</taxon>
        <taxon>Thermoprotei</taxon>
        <taxon>Thermoproteales</taxon>
        <taxon>Thermoproteaceae</taxon>
        <taxon>Vulcanisaeta</taxon>
    </lineage>
</organism>
<evidence type="ECO:0000313" key="2">
    <source>
        <dbReference type="EMBL" id="GGI81570.1"/>
    </source>
</evidence>
<dbReference type="InterPro" id="IPR029060">
    <property type="entry name" value="PIN-like_dom_sf"/>
</dbReference>
<dbReference type="Proteomes" id="UP001060771">
    <property type="component" value="Chromosome"/>
</dbReference>
<dbReference type="EMBL" id="AP026830">
    <property type="protein sequence ID" value="BDR92863.1"/>
    <property type="molecule type" value="Genomic_DNA"/>
</dbReference>
<name>A0A830EAW6_9CREN</name>
<dbReference type="AlphaFoldDB" id="A0A830EAW6"/>
<dbReference type="PANTHER" id="PTHR39664">
    <property type="match status" value="1"/>
</dbReference>
<reference evidence="2" key="2">
    <citation type="submission" date="2020-09" db="EMBL/GenBank/DDBJ databases">
        <authorList>
            <person name="Sun Q."/>
            <person name="Ohkuma M."/>
        </authorList>
    </citation>
    <scope>NUCLEOTIDE SEQUENCE</scope>
    <source>
        <strain evidence="2">JCM 11219</strain>
    </source>
</reference>
<dbReference type="Proteomes" id="UP000657075">
    <property type="component" value="Unassembled WGS sequence"/>
</dbReference>
<evidence type="ECO:0000313" key="3">
    <source>
        <dbReference type="Proteomes" id="UP000657075"/>
    </source>
</evidence>
<evidence type="ECO:0000313" key="1">
    <source>
        <dbReference type="EMBL" id="BDR92863.1"/>
    </source>
</evidence>
<reference evidence="2" key="1">
    <citation type="journal article" date="2014" name="Int. J. Syst. Evol. Microbiol.">
        <title>Complete genome sequence of Corynebacterium casei LMG S-19264T (=DSM 44701T), isolated from a smear-ripened cheese.</title>
        <authorList>
            <consortium name="US DOE Joint Genome Institute (JGI-PGF)"/>
            <person name="Walter F."/>
            <person name="Albersmeier A."/>
            <person name="Kalinowski J."/>
            <person name="Ruckert C."/>
        </authorList>
    </citation>
    <scope>NUCLEOTIDE SEQUENCE</scope>
    <source>
        <strain evidence="2">JCM 11219</strain>
    </source>
</reference>
<protein>
    <recommendedName>
        <fullName evidence="5">PIN domain-containing protein</fullName>
    </recommendedName>
</protein>
<dbReference type="PANTHER" id="PTHR39664:SF2">
    <property type="entry name" value="NUCLEIC ACID-BINDING PROTEIN, CONTAINING PIN DOMAIN-RELATED"/>
    <property type="match status" value="1"/>
</dbReference>
<gene>
    <name evidence="2" type="ORF">GCM10007112_17840</name>
    <name evidence="1" type="ORF">Vsou_19560</name>
</gene>
<reference evidence="4" key="3">
    <citation type="submission" date="2022-09" db="EMBL/GenBank/DDBJ databases">
        <title>Complete genome sequence of Vulcanisaeta souniana.</title>
        <authorList>
            <person name="Kato S."/>
            <person name="Itoh T."/>
            <person name="Ohkuma M."/>
        </authorList>
    </citation>
    <scope>NUCLEOTIDE SEQUENCE [LARGE SCALE GENOMIC DNA]</scope>
    <source>
        <strain evidence="4">JCM 11219</strain>
    </source>
</reference>
<sequence length="82" mass="9435">MSRERAVDILSSLINHREVVLVDDNDVIKWVLRAMQDTSWGLDCFNDLIVLGTAYSLSKPLFTFDEELKKRAKRVGVRVLEV</sequence>
<dbReference type="EMBL" id="BMNM01000008">
    <property type="protein sequence ID" value="GGI81570.1"/>
    <property type="molecule type" value="Genomic_DNA"/>
</dbReference>
<accession>A0A830EAW6</accession>
<reference evidence="1" key="4">
    <citation type="journal article" date="2023" name="Microbiol. Resour. Announc.">
        <title>Complete Genome Sequence of Vulcanisaeta souniana Strain IC-059, a Hyperthermophilic Archaeon Isolated from Hot Spring Water in Japan.</title>
        <authorList>
            <person name="Kato S."/>
            <person name="Itoh T."/>
            <person name="Wu L."/>
            <person name="Ma J."/>
            <person name="Ohkuma M."/>
        </authorList>
    </citation>
    <scope>NUCLEOTIDE SEQUENCE</scope>
    <source>
        <strain evidence="1">JCM 11219</strain>
    </source>
</reference>
<evidence type="ECO:0000313" key="4">
    <source>
        <dbReference type="Proteomes" id="UP001060771"/>
    </source>
</evidence>
<keyword evidence="4" id="KW-1185">Reference proteome</keyword>
<dbReference type="SUPFAM" id="SSF88723">
    <property type="entry name" value="PIN domain-like"/>
    <property type="match status" value="1"/>
</dbReference>
<dbReference type="GeneID" id="76207494"/>